<organism evidence="5 6">
    <name type="scientific">Oidiodendron maius (strain Zn)</name>
    <dbReference type="NCBI Taxonomy" id="913774"/>
    <lineage>
        <taxon>Eukaryota</taxon>
        <taxon>Fungi</taxon>
        <taxon>Dikarya</taxon>
        <taxon>Ascomycota</taxon>
        <taxon>Pezizomycotina</taxon>
        <taxon>Leotiomycetes</taxon>
        <taxon>Leotiomycetes incertae sedis</taxon>
        <taxon>Myxotrichaceae</taxon>
        <taxon>Oidiodendron</taxon>
    </lineage>
</organism>
<dbReference type="AlphaFoldDB" id="A0A0C3GHP6"/>
<keyword evidence="2" id="KW-0479">Metal-binding</keyword>
<dbReference type="EMBL" id="KN832886">
    <property type="protein sequence ID" value="KIM95660.1"/>
    <property type="molecule type" value="Genomic_DNA"/>
</dbReference>
<evidence type="ECO:0000256" key="3">
    <source>
        <dbReference type="ARBA" id="ARBA00023239"/>
    </source>
</evidence>
<reference evidence="6" key="2">
    <citation type="submission" date="2015-01" db="EMBL/GenBank/DDBJ databases">
        <title>Evolutionary Origins and Diversification of the Mycorrhizal Mutualists.</title>
        <authorList>
            <consortium name="DOE Joint Genome Institute"/>
            <consortium name="Mycorrhizal Genomics Consortium"/>
            <person name="Kohler A."/>
            <person name="Kuo A."/>
            <person name="Nagy L.G."/>
            <person name="Floudas D."/>
            <person name="Copeland A."/>
            <person name="Barry K.W."/>
            <person name="Cichocki N."/>
            <person name="Veneault-Fourrey C."/>
            <person name="LaButti K."/>
            <person name="Lindquist E.A."/>
            <person name="Lipzen A."/>
            <person name="Lundell T."/>
            <person name="Morin E."/>
            <person name="Murat C."/>
            <person name="Riley R."/>
            <person name="Ohm R."/>
            <person name="Sun H."/>
            <person name="Tunlid A."/>
            <person name="Henrissat B."/>
            <person name="Grigoriev I.V."/>
            <person name="Hibbett D.S."/>
            <person name="Martin F."/>
        </authorList>
    </citation>
    <scope>NUCLEOTIDE SEQUENCE [LARGE SCALE GENOMIC DNA]</scope>
    <source>
        <strain evidence="6">Zn</strain>
    </source>
</reference>
<dbReference type="InterPro" id="IPR050251">
    <property type="entry name" value="HpcH-HpaI_aldolase"/>
</dbReference>
<evidence type="ECO:0000256" key="1">
    <source>
        <dbReference type="ARBA" id="ARBA00005568"/>
    </source>
</evidence>
<dbReference type="InParanoid" id="A0A0C3GHP6"/>
<evidence type="ECO:0000313" key="6">
    <source>
        <dbReference type="Proteomes" id="UP000054321"/>
    </source>
</evidence>
<dbReference type="STRING" id="913774.A0A0C3GHP6"/>
<dbReference type="HOGENOM" id="CLU_059964_4_0_1"/>
<dbReference type="InterPro" id="IPR005000">
    <property type="entry name" value="Aldolase/citrate-lyase_domain"/>
</dbReference>
<feature type="domain" description="HpcH/HpaI aldolase/citrate lyase" evidence="4">
    <location>
        <begin position="57"/>
        <end position="242"/>
    </location>
</feature>
<evidence type="ECO:0000256" key="2">
    <source>
        <dbReference type="ARBA" id="ARBA00022723"/>
    </source>
</evidence>
<dbReference type="Proteomes" id="UP000054321">
    <property type="component" value="Unassembled WGS sequence"/>
</dbReference>
<evidence type="ECO:0000259" key="4">
    <source>
        <dbReference type="Pfam" id="PF03328"/>
    </source>
</evidence>
<dbReference type="OrthoDB" id="1621678at2759"/>
<reference evidence="5 6" key="1">
    <citation type="submission" date="2014-04" db="EMBL/GenBank/DDBJ databases">
        <authorList>
            <consortium name="DOE Joint Genome Institute"/>
            <person name="Kuo A."/>
            <person name="Martino E."/>
            <person name="Perotto S."/>
            <person name="Kohler A."/>
            <person name="Nagy L.G."/>
            <person name="Floudas D."/>
            <person name="Copeland A."/>
            <person name="Barry K.W."/>
            <person name="Cichocki N."/>
            <person name="Veneault-Fourrey C."/>
            <person name="LaButti K."/>
            <person name="Lindquist E.A."/>
            <person name="Lipzen A."/>
            <person name="Lundell T."/>
            <person name="Morin E."/>
            <person name="Murat C."/>
            <person name="Sun H."/>
            <person name="Tunlid A."/>
            <person name="Henrissat B."/>
            <person name="Grigoriev I.V."/>
            <person name="Hibbett D.S."/>
            <person name="Martin F."/>
            <person name="Nordberg H.P."/>
            <person name="Cantor M.N."/>
            <person name="Hua S.X."/>
        </authorList>
    </citation>
    <scope>NUCLEOTIDE SEQUENCE [LARGE SCALE GENOMIC DNA]</scope>
    <source>
        <strain evidence="5 6">Zn</strain>
    </source>
</reference>
<dbReference type="GO" id="GO:0016832">
    <property type="term" value="F:aldehyde-lyase activity"/>
    <property type="evidence" value="ECO:0007669"/>
    <property type="project" value="TreeGrafter"/>
</dbReference>
<protein>
    <recommendedName>
        <fullName evidence="4">HpcH/HpaI aldolase/citrate lyase domain-containing protein</fullName>
    </recommendedName>
</protein>
<dbReference type="Pfam" id="PF03328">
    <property type="entry name" value="HpcH_HpaI"/>
    <property type="match status" value="1"/>
</dbReference>
<dbReference type="SUPFAM" id="SSF51621">
    <property type="entry name" value="Phosphoenolpyruvate/pyruvate domain"/>
    <property type="match status" value="1"/>
</dbReference>
<gene>
    <name evidence="5" type="ORF">OIDMADRAFT_133518</name>
</gene>
<dbReference type="InterPro" id="IPR040442">
    <property type="entry name" value="Pyrv_kinase-like_dom_sf"/>
</dbReference>
<dbReference type="PANTHER" id="PTHR30502">
    <property type="entry name" value="2-KETO-3-DEOXY-L-RHAMNONATE ALDOLASE"/>
    <property type="match status" value="1"/>
</dbReference>
<dbReference type="Gene3D" id="3.20.20.60">
    <property type="entry name" value="Phosphoenolpyruvate-binding domains"/>
    <property type="match status" value="1"/>
</dbReference>
<dbReference type="InterPro" id="IPR015813">
    <property type="entry name" value="Pyrv/PenolPyrv_kinase-like_dom"/>
</dbReference>
<sequence>MASIYLNNLKAQVRANLLCKVSRSLRTTTPCAVVSQVTTITKAQDCLQAFGIRLVPSPSVVQIAKHNGYDALFIDLEHSTLSLNDSAQLCTAGLLAGITPFVRVPYRCGEGFVQRVLDGGAMGVIFPHIHRKADAEAAVRTCKYPPLGNRSMTGQLPQFSIAPTPVHKIIEQSNAEGSTVFVMIETKSSIENIDEIAATEGVDVLLIGSNDLSIELGVPGLFESAEFHSALEKVSRSVRAHGKVMGLAGIYGVQRLHEWAVNELGVRFLLGDQDSGFIAKGAKACVENMKKVQK</sequence>
<keyword evidence="6" id="KW-1185">Reference proteome</keyword>
<accession>A0A0C3GHP6</accession>
<comment type="similarity">
    <text evidence="1">Belongs to the HpcH/HpaI aldolase family.</text>
</comment>
<keyword evidence="3" id="KW-0456">Lyase</keyword>
<dbReference type="GO" id="GO:0046872">
    <property type="term" value="F:metal ion binding"/>
    <property type="evidence" value="ECO:0007669"/>
    <property type="project" value="UniProtKB-KW"/>
</dbReference>
<dbReference type="GO" id="GO:0005737">
    <property type="term" value="C:cytoplasm"/>
    <property type="evidence" value="ECO:0007669"/>
    <property type="project" value="TreeGrafter"/>
</dbReference>
<name>A0A0C3GHP6_OIDMZ</name>
<proteinExistence type="inferred from homology"/>
<dbReference type="PANTHER" id="PTHR30502:SF0">
    <property type="entry name" value="PHOSPHOENOLPYRUVATE CARBOXYLASE FAMILY PROTEIN"/>
    <property type="match status" value="1"/>
</dbReference>
<evidence type="ECO:0000313" key="5">
    <source>
        <dbReference type="EMBL" id="KIM95660.1"/>
    </source>
</evidence>